<protein>
    <recommendedName>
        <fullName evidence="2">SGNH hydrolase-type esterase domain-containing protein</fullName>
    </recommendedName>
</protein>
<evidence type="ECO:0000256" key="1">
    <source>
        <dbReference type="SAM" id="MobiDB-lite"/>
    </source>
</evidence>
<dbReference type="SUPFAM" id="SSF52266">
    <property type="entry name" value="SGNH hydrolase"/>
    <property type="match status" value="1"/>
</dbReference>
<proteinExistence type="predicted"/>
<dbReference type="OrthoDB" id="4610at2759"/>
<dbReference type="InterPro" id="IPR013830">
    <property type="entry name" value="SGNH_hydro"/>
</dbReference>
<name>A0A0M0JBX0_9EUKA</name>
<dbReference type="AlphaFoldDB" id="A0A0M0JBX0"/>
<accession>A0A0M0JBX0</accession>
<keyword evidence="4" id="KW-1185">Reference proteome</keyword>
<feature type="compositionally biased region" description="Low complexity" evidence="1">
    <location>
        <begin position="89"/>
        <end position="105"/>
    </location>
</feature>
<evidence type="ECO:0000313" key="3">
    <source>
        <dbReference type="EMBL" id="KOO24076.1"/>
    </source>
</evidence>
<dbReference type="EMBL" id="JWZX01003128">
    <property type="protein sequence ID" value="KOO24076.1"/>
    <property type="molecule type" value="Genomic_DNA"/>
</dbReference>
<dbReference type="Pfam" id="PF13472">
    <property type="entry name" value="Lipase_GDSL_2"/>
    <property type="match status" value="1"/>
</dbReference>
<sequence>MRTLWGFIPSRHRLARIAVGGSCATLAGTLAQLKYLHSQYEPLQEPSGPMQGVAAYWRERRQQGAAAITGLRRPFISHGTALIEPPPSRQQQQQPQPHEPSASPAAPRPRKNILFIGDSLVTGVGCDRETGPAMPRACAEFLARTLHVDVQWTAIGKTGEDVAGLAQLLPAVGSAVRQAQAVGDRIDLVVVICGLNDFKYAYQGLGRTASGFRATLSSLVDSIHQETGTACPVVLPALPITYAPVFGGDWPVTVTMRMLLANIAALWDEQKEALCKLPNMGGRISFVRNQPAEDAAFWHEVQYWARDGIHPNDKGYTVWGEHIAQGIVRQALLTSPVSAAVSAA</sequence>
<evidence type="ECO:0000313" key="4">
    <source>
        <dbReference type="Proteomes" id="UP000037460"/>
    </source>
</evidence>
<dbReference type="PANTHER" id="PTHR30383">
    <property type="entry name" value="THIOESTERASE 1/PROTEASE 1/LYSOPHOSPHOLIPASE L1"/>
    <property type="match status" value="1"/>
</dbReference>
<dbReference type="Proteomes" id="UP000037460">
    <property type="component" value="Unassembled WGS sequence"/>
</dbReference>
<comment type="caution">
    <text evidence="3">The sequence shown here is derived from an EMBL/GenBank/DDBJ whole genome shotgun (WGS) entry which is preliminary data.</text>
</comment>
<dbReference type="InterPro" id="IPR036514">
    <property type="entry name" value="SGNH_hydro_sf"/>
</dbReference>
<dbReference type="CDD" id="cd00229">
    <property type="entry name" value="SGNH_hydrolase"/>
    <property type="match status" value="1"/>
</dbReference>
<organism evidence="3 4">
    <name type="scientific">Chrysochromulina tobinii</name>
    <dbReference type="NCBI Taxonomy" id="1460289"/>
    <lineage>
        <taxon>Eukaryota</taxon>
        <taxon>Haptista</taxon>
        <taxon>Haptophyta</taxon>
        <taxon>Prymnesiophyceae</taxon>
        <taxon>Prymnesiales</taxon>
        <taxon>Chrysochromulinaceae</taxon>
        <taxon>Chrysochromulina</taxon>
    </lineage>
</organism>
<dbReference type="InterPro" id="IPR051532">
    <property type="entry name" value="Ester_Hydrolysis_Enzymes"/>
</dbReference>
<gene>
    <name evidence="3" type="ORF">Ctob_003268</name>
</gene>
<evidence type="ECO:0000259" key="2">
    <source>
        <dbReference type="Pfam" id="PF13472"/>
    </source>
</evidence>
<feature type="region of interest" description="Disordered" evidence="1">
    <location>
        <begin position="79"/>
        <end position="109"/>
    </location>
</feature>
<dbReference type="Gene3D" id="3.40.50.1110">
    <property type="entry name" value="SGNH hydrolase"/>
    <property type="match status" value="1"/>
</dbReference>
<reference evidence="4" key="1">
    <citation type="journal article" date="2015" name="PLoS Genet.">
        <title>Genome Sequence and Transcriptome Analyses of Chrysochromulina tobin: Metabolic Tools for Enhanced Algal Fitness in the Prominent Order Prymnesiales (Haptophyceae).</title>
        <authorList>
            <person name="Hovde B.T."/>
            <person name="Deodato C.R."/>
            <person name="Hunsperger H.M."/>
            <person name="Ryken S.A."/>
            <person name="Yost W."/>
            <person name="Jha R.K."/>
            <person name="Patterson J."/>
            <person name="Monnat R.J. Jr."/>
            <person name="Barlow S.B."/>
            <person name="Starkenburg S.R."/>
            <person name="Cattolico R.A."/>
        </authorList>
    </citation>
    <scope>NUCLEOTIDE SEQUENCE</scope>
    <source>
        <strain evidence="4">CCMP291</strain>
    </source>
</reference>
<feature type="domain" description="SGNH hydrolase-type esterase" evidence="2">
    <location>
        <begin position="115"/>
        <end position="317"/>
    </location>
</feature>